<comment type="caution">
    <text evidence="5">Lacks conserved residue(s) required for the propagation of feature annotation.</text>
</comment>
<evidence type="ECO:0000256" key="2">
    <source>
        <dbReference type="ARBA" id="ARBA00022679"/>
    </source>
</evidence>
<feature type="binding site" evidence="5">
    <location>
        <position position="19"/>
    </location>
    <ligand>
        <name>S-adenosyl-L-methionine</name>
        <dbReference type="ChEBI" id="CHEBI:59789"/>
    </ligand>
</feature>
<organism evidence="7 8">
    <name type="scientific">Amycolatopsis dongchuanensis</name>
    <dbReference type="NCBI Taxonomy" id="1070866"/>
    <lineage>
        <taxon>Bacteria</taxon>
        <taxon>Bacillati</taxon>
        <taxon>Actinomycetota</taxon>
        <taxon>Actinomycetes</taxon>
        <taxon>Pseudonocardiales</taxon>
        <taxon>Pseudonocardiaceae</taxon>
        <taxon>Amycolatopsis</taxon>
    </lineage>
</organism>
<dbReference type="Gene3D" id="3.40.50.150">
    <property type="entry name" value="Vaccinia Virus protein VP39"/>
    <property type="match status" value="1"/>
</dbReference>
<protein>
    <recommendedName>
        <fullName evidence="6">Ribosomal RNA adenine methylase transferase N-terminal domain-containing protein</fullName>
    </recommendedName>
</protein>
<comment type="caution">
    <text evidence="7">The sequence shown here is derived from an EMBL/GenBank/DDBJ whole genome shotgun (WGS) entry which is preliminary data.</text>
</comment>
<dbReference type="PANTHER" id="PTHR11727:SF7">
    <property type="entry name" value="DIMETHYLADENOSINE TRANSFERASE-RELATED"/>
    <property type="match status" value="1"/>
</dbReference>
<dbReference type="InterPro" id="IPR001737">
    <property type="entry name" value="KsgA/Erm"/>
</dbReference>
<keyword evidence="2 5" id="KW-0808">Transferase</keyword>
<evidence type="ECO:0000256" key="4">
    <source>
        <dbReference type="ARBA" id="ARBA00022884"/>
    </source>
</evidence>
<feature type="binding site" evidence="5">
    <location>
        <position position="86"/>
    </location>
    <ligand>
        <name>S-adenosyl-L-methionine</name>
        <dbReference type="ChEBI" id="CHEBI:59789"/>
    </ligand>
</feature>
<dbReference type="PANTHER" id="PTHR11727">
    <property type="entry name" value="DIMETHYLADENOSINE TRANSFERASE"/>
    <property type="match status" value="1"/>
</dbReference>
<dbReference type="RefSeq" id="WP_346056021.1">
    <property type="nucleotide sequence ID" value="NZ_BAABIB010000133.1"/>
</dbReference>
<evidence type="ECO:0000256" key="1">
    <source>
        <dbReference type="ARBA" id="ARBA00022603"/>
    </source>
</evidence>
<dbReference type="SUPFAM" id="SSF53335">
    <property type="entry name" value="S-adenosyl-L-methionine-dependent methyltransferases"/>
    <property type="match status" value="1"/>
</dbReference>
<dbReference type="InterPro" id="IPR020598">
    <property type="entry name" value="rRNA_Ade_methylase_Trfase_N"/>
</dbReference>
<dbReference type="PROSITE" id="PS51689">
    <property type="entry name" value="SAM_RNA_A_N6_MT"/>
    <property type="match status" value="1"/>
</dbReference>
<comment type="similarity">
    <text evidence="5">Belongs to the class I-like SAM-binding methyltransferase superfamily. rRNA adenine N(6)-methyltransferase family.</text>
</comment>
<dbReference type="CDD" id="cd02440">
    <property type="entry name" value="AdoMet_MTases"/>
    <property type="match status" value="1"/>
</dbReference>
<keyword evidence="8" id="KW-1185">Reference proteome</keyword>
<gene>
    <name evidence="7" type="ORF">GCM10023214_65430</name>
</gene>
<keyword evidence="1 5" id="KW-0489">Methyltransferase</keyword>
<dbReference type="Proteomes" id="UP001500192">
    <property type="component" value="Unassembled WGS sequence"/>
</dbReference>
<evidence type="ECO:0000313" key="7">
    <source>
        <dbReference type="EMBL" id="GAA4663618.1"/>
    </source>
</evidence>
<reference evidence="8" key="1">
    <citation type="journal article" date="2019" name="Int. J. Syst. Evol. Microbiol.">
        <title>The Global Catalogue of Microorganisms (GCM) 10K type strain sequencing project: providing services to taxonomists for standard genome sequencing and annotation.</title>
        <authorList>
            <consortium name="The Broad Institute Genomics Platform"/>
            <consortium name="The Broad Institute Genome Sequencing Center for Infectious Disease"/>
            <person name="Wu L."/>
            <person name="Ma J."/>
        </authorList>
    </citation>
    <scope>NUCLEOTIDE SEQUENCE [LARGE SCALE GENOMIC DNA]</scope>
    <source>
        <strain evidence="8">JCM 18054</strain>
    </source>
</reference>
<proteinExistence type="inferred from homology"/>
<accession>A0ABP8VHP9</accession>
<sequence>MNDEKLRSLADPEFEQYFLVSPEKLSLLLRAAEIQPNDRVLEVGAGAGTVARNLPPCKSLTLVELDDRLIEILRDAVPHAQVIQGDALHLVHELPFDVLIGNLPNTVTESLIDTLPSLSFRTAVLAVGQSTNLDHLRGKYAVTEVTTITGDDFRPSQPSVSRIVKVTRR</sequence>
<dbReference type="SMART" id="SM00650">
    <property type="entry name" value="rADc"/>
    <property type="match status" value="1"/>
</dbReference>
<keyword evidence="4 5" id="KW-0694">RNA-binding</keyword>
<evidence type="ECO:0000313" key="8">
    <source>
        <dbReference type="Proteomes" id="UP001500192"/>
    </source>
</evidence>
<evidence type="ECO:0000256" key="5">
    <source>
        <dbReference type="PROSITE-ProRule" id="PRU01026"/>
    </source>
</evidence>
<feature type="binding site" evidence="5">
    <location>
        <position position="102"/>
    </location>
    <ligand>
        <name>S-adenosyl-L-methionine</name>
        <dbReference type="ChEBI" id="CHEBI:59789"/>
    </ligand>
</feature>
<keyword evidence="3 5" id="KW-0949">S-adenosyl-L-methionine</keyword>
<dbReference type="Pfam" id="PF00398">
    <property type="entry name" value="RrnaAD"/>
    <property type="match status" value="1"/>
</dbReference>
<name>A0ABP8VHP9_9PSEU</name>
<dbReference type="InterPro" id="IPR029063">
    <property type="entry name" value="SAM-dependent_MTases_sf"/>
</dbReference>
<feature type="domain" description="Ribosomal RNA adenine methylase transferase N-terminal" evidence="6">
    <location>
        <begin position="24"/>
        <end position="169"/>
    </location>
</feature>
<feature type="binding site" evidence="5">
    <location>
        <position position="64"/>
    </location>
    <ligand>
        <name>S-adenosyl-L-methionine</name>
        <dbReference type="ChEBI" id="CHEBI:59789"/>
    </ligand>
</feature>
<feature type="binding site" evidence="5">
    <location>
        <position position="44"/>
    </location>
    <ligand>
        <name>S-adenosyl-L-methionine</name>
        <dbReference type="ChEBI" id="CHEBI:59789"/>
    </ligand>
</feature>
<evidence type="ECO:0000256" key="3">
    <source>
        <dbReference type="ARBA" id="ARBA00022691"/>
    </source>
</evidence>
<dbReference type="EMBL" id="BAABIB010000133">
    <property type="protein sequence ID" value="GAA4663618.1"/>
    <property type="molecule type" value="Genomic_DNA"/>
</dbReference>
<evidence type="ECO:0000259" key="6">
    <source>
        <dbReference type="SMART" id="SM00650"/>
    </source>
</evidence>